<reference evidence="1" key="1">
    <citation type="journal article" date="2023" name="GigaByte">
        <title>Genome assembly of the bearded iris, Iris pallida Lam.</title>
        <authorList>
            <person name="Bruccoleri R.E."/>
            <person name="Oakeley E.J."/>
            <person name="Faust A.M.E."/>
            <person name="Altorfer M."/>
            <person name="Dessus-Babus S."/>
            <person name="Burckhardt D."/>
            <person name="Oertli M."/>
            <person name="Naumann U."/>
            <person name="Petersen F."/>
            <person name="Wong J."/>
        </authorList>
    </citation>
    <scope>NUCLEOTIDE SEQUENCE</scope>
    <source>
        <strain evidence="1">GSM-AAB239-AS_SAM_17_03QT</strain>
    </source>
</reference>
<evidence type="ECO:0000313" key="2">
    <source>
        <dbReference type="Proteomes" id="UP001140949"/>
    </source>
</evidence>
<sequence length="35" mass="4137">MRIKFHLEQQWKASLHPIELFACKMLKVSTALPKL</sequence>
<evidence type="ECO:0000313" key="1">
    <source>
        <dbReference type="EMBL" id="KAJ6809529.1"/>
    </source>
</evidence>
<protein>
    <submittedName>
        <fullName evidence="1">Nodulation-signaling pathway 1 protein</fullName>
    </submittedName>
</protein>
<reference evidence="1" key="2">
    <citation type="submission" date="2023-04" db="EMBL/GenBank/DDBJ databases">
        <authorList>
            <person name="Bruccoleri R.E."/>
            <person name="Oakeley E.J."/>
            <person name="Faust A.-M."/>
            <person name="Dessus-Babus S."/>
            <person name="Altorfer M."/>
            <person name="Burckhardt D."/>
            <person name="Oertli M."/>
            <person name="Naumann U."/>
            <person name="Petersen F."/>
            <person name="Wong J."/>
        </authorList>
    </citation>
    <scope>NUCLEOTIDE SEQUENCE</scope>
    <source>
        <strain evidence="1">GSM-AAB239-AS_SAM_17_03QT</strain>
        <tissue evidence="1">Leaf</tissue>
    </source>
</reference>
<dbReference type="Proteomes" id="UP001140949">
    <property type="component" value="Unassembled WGS sequence"/>
</dbReference>
<accession>A0AAX6F084</accession>
<organism evidence="1 2">
    <name type="scientific">Iris pallida</name>
    <name type="common">Sweet iris</name>
    <dbReference type="NCBI Taxonomy" id="29817"/>
    <lineage>
        <taxon>Eukaryota</taxon>
        <taxon>Viridiplantae</taxon>
        <taxon>Streptophyta</taxon>
        <taxon>Embryophyta</taxon>
        <taxon>Tracheophyta</taxon>
        <taxon>Spermatophyta</taxon>
        <taxon>Magnoliopsida</taxon>
        <taxon>Liliopsida</taxon>
        <taxon>Asparagales</taxon>
        <taxon>Iridaceae</taxon>
        <taxon>Iridoideae</taxon>
        <taxon>Irideae</taxon>
        <taxon>Iris</taxon>
    </lineage>
</organism>
<gene>
    <name evidence="1" type="ORF">M6B38_161895</name>
</gene>
<name>A0AAX6F084_IRIPA</name>
<comment type="caution">
    <text evidence="1">The sequence shown here is derived from an EMBL/GenBank/DDBJ whole genome shotgun (WGS) entry which is preliminary data.</text>
</comment>
<dbReference type="AlphaFoldDB" id="A0AAX6F084"/>
<dbReference type="EMBL" id="JANAVB010033016">
    <property type="protein sequence ID" value="KAJ6809529.1"/>
    <property type="molecule type" value="Genomic_DNA"/>
</dbReference>
<keyword evidence="2" id="KW-1185">Reference proteome</keyword>
<proteinExistence type="predicted"/>